<dbReference type="EMBL" id="JAGGLJ010000014">
    <property type="protein sequence ID" value="MBP2025859.1"/>
    <property type="molecule type" value="Genomic_DNA"/>
</dbReference>
<dbReference type="Gene3D" id="1.10.10.10">
    <property type="entry name" value="Winged helix-like DNA-binding domain superfamily/Winged helix DNA-binding domain"/>
    <property type="match status" value="1"/>
</dbReference>
<dbReference type="PANTHER" id="PTHR38445">
    <property type="entry name" value="HTH-TYPE TRANSCRIPTIONAL REPRESSOR YTRA"/>
    <property type="match status" value="1"/>
</dbReference>
<evidence type="ECO:0000313" key="5">
    <source>
        <dbReference type="EMBL" id="MBP2025859.1"/>
    </source>
</evidence>
<evidence type="ECO:0000259" key="4">
    <source>
        <dbReference type="PROSITE" id="PS50949"/>
    </source>
</evidence>
<protein>
    <submittedName>
        <fullName evidence="5">GntR family transcriptional regulator</fullName>
    </submittedName>
</protein>
<dbReference type="InterPro" id="IPR036388">
    <property type="entry name" value="WH-like_DNA-bd_sf"/>
</dbReference>
<dbReference type="SUPFAM" id="SSF46785">
    <property type="entry name" value="Winged helix' DNA-binding domain"/>
    <property type="match status" value="1"/>
</dbReference>
<evidence type="ECO:0000313" key="6">
    <source>
        <dbReference type="Proteomes" id="UP001519306"/>
    </source>
</evidence>
<dbReference type="InterPro" id="IPR000524">
    <property type="entry name" value="Tscrpt_reg_HTH_GntR"/>
</dbReference>
<dbReference type="PROSITE" id="PS50949">
    <property type="entry name" value="HTH_GNTR"/>
    <property type="match status" value="1"/>
</dbReference>
<sequence>MNIIISNSSEVPIYEQIKNQIRDMIIDGRLKSGVGLPGMRTLAKDLKVSVITTKRAYNELEKEGYIITNQGKGSFVANMNREFLKEEQLKLIEEKLQSAVELASPVNISLDELKEILEILYRGE</sequence>
<evidence type="ECO:0000256" key="3">
    <source>
        <dbReference type="ARBA" id="ARBA00023163"/>
    </source>
</evidence>
<dbReference type="CDD" id="cd07377">
    <property type="entry name" value="WHTH_GntR"/>
    <property type="match status" value="1"/>
</dbReference>
<evidence type="ECO:0000256" key="1">
    <source>
        <dbReference type="ARBA" id="ARBA00023015"/>
    </source>
</evidence>
<proteinExistence type="predicted"/>
<dbReference type="SMART" id="SM00345">
    <property type="entry name" value="HTH_GNTR"/>
    <property type="match status" value="1"/>
</dbReference>
<gene>
    <name evidence="5" type="ORF">J2Z71_001408</name>
</gene>
<organism evidence="5 6">
    <name type="scientific">Peptoniphilus stercorisuis</name>
    <dbReference type="NCBI Taxonomy" id="1436965"/>
    <lineage>
        <taxon>Bacteria</taxon>
        <taxon>Bacillati</taxon>
        <taxon>Bacillota</taxon>
        <taxon>Tissierellia</taxon>
        <taxon>Tissierellales</taxon>
        <taxon>Peptoniphilaceae</taxon>
        <taxon>Peptoniphilus</taxon>
    </lineage>
</organism>
<feature type="domain" description="HTH gntR-type" evidence="4">
    <location>
        <begin position="11"/>
        <end position="79"/>
    </location>
</feature>
<accession>A0ABS4KDK9</accession>
<keyword evidence="3" id="KW-0804">Transcription</keyword>
<keyword evidence="2" id="KW-0238">DNA-binding</keyword>
<name>A0ABS4KDK9_9FIRM</name>
<comment type="caution">
    <text evidence="5">The sequence shown here is derived from an EMBL/GenBank/DDBJ whole genome shotgun (WGS) entry which is preliminary data.</text>
</comment>
<keyword evidence="1" id="KW-0805">Transcription regulation</keyword>
<dbReference type="Pfam" id="PF00392">
    <property type="entry name" value="GntR"/>
    <property type="match status" value="1"/>
</dbReference>
<dbReference type="RefSeq" id="WP_210061476.1">
    <property type="nucleotide sequence ID" value="NZ_JAGGLJ010000014.1"/>
</dbReference>
<evidence type="ECO:0000256" key="2">
    <source>
        <dbReference type="ARBA" id="ARBA00023125"/>
    </source>
</evidence>
<dbReference type="InterPro" id="IPR036390">
    <property type="entry name" value="WH_DNA-bd_sf"/>
</dbReference>
<dbReference type="Proteomes" id="UP001519306">
    <property type="component" value="Unassembled WGS sequence"/>
</dbReference>
<dbReference type="PANTHER" id="PTHR38445:SF7">
    <property type="entry name" value="GNTR-FAMILY TRANSCRIPTIONAL REGULATOR"/>
    <property type="match status" value="1"/>
</dbReference>
<reference evidence="5 6" key="1">
    <citation type="submission" date="2021-03" db="EMBL/GenBank/DDBJ databases">
        <title>Genomic Encyclopedia of Type Strains, Phase IV (KMG-IV): sequencing the most valuable type-strain genomes for metagenomic binning, comparative biology and taxonomic classification.</title>
        <authorList>
            <person name="Goeker M."/>
        </authorList>
    </citation>
    <scope>NUCLEOTIDE SEQUENCE [LARGE SCALE GENOMIC DNA]</scope>
    <source>
        <strain evidence="5 6">DSM 27563</strain>
    </source>
</reference>
<keyword evidence="6" id="KW-1185">Reference proteome</keyword>